<comment type="caution">
    <text evidence="1">The sequence shown here is derived from an EMBL/GenBank/DDBJ whole genome shotgun (WGS) entry which is preliminary data.</text>
</comment>
<proteinExistence type="predicted"/>
<dbReference type="AlphaFoldDB" id="A0A5Q6RX03"/>
<organism evidence="1 2">
    <name type="scientific">Mumia zhuanghuii</name>
    <dbReference type="NCBI Taxonomy" id="2585211"/>
    <lineage>
        <taxon>Bacteria</taxon>
        <taxon>Bacillati</taxon>
        <taxon>Actinomycetota</taxon>
        <taxon>Actinomycetes</taxon>
        <taxon>Propionibacteriales</taxon>
        <taxon>Nocardioidaceae</taxon>
        <taxon>Mumia</taxon>
    </lineage>
</organism>
<evidence type="ECO:0000313" key="1">
    <source>
        <dbReference type="EMBL" id="KAA1422503.1"/>
    </source>
</evidence>
<evidence type="ECO:0000313" key="2">
    <source>
        <dbReference type="Proteomes" id="UP000307768"/>
    </source>
</evidence>
<dbReference type="EMBL" id="VDFQ02000004">
    <property type="protein sequence ID" value="KAA1422503.1"/>
    <property type="molecule type" value="Genomic_DNA"/>
</dbReference>
<sequence length="128" mass="14077">MARLREPERPPVTSQALPKALAVGCLVEVWEAPHGITAGALAAFRRFRIAASHWHNTHGVAATHSSPWTLEYLTYRGQAERSGRSVEELVAERLGRYGVAVADIPALREEAEELVRAAGPAHDPRRPR</sequence>
<dbReference type="Proteomes" id="UP000307768">
    <property type="component" value="Unassembled WGS sequence"/>
</dbReference>
<dbReference type="RefSeq" id="WP_149770454.1">
    <property type="nucleotide sequence ID" value="NZ_VDFQ02000004.1"/>
</dbReference>
<accession>A0A5Q6RX03</accession>
<reference evidence="1 2" key="1">
    <citation type="submission" date="2019-09" db="EMBL/GenBank/DDBJ databases">
        <title>Mumia zhuanghuii sp. nov. isolated from the intestinal contents of plateau pika (Ochotona curzoniae) in the Qinghai-Tibet plateau of China.</title>
        <authorList>
            <person name="Tian Z."/>
        </authorList>
    </citation>
    <scope>NUCLEOTIDE SEQUENCE [LARGE SCALE GENOMIC DNA]</scope>
    <source>
        <strain evidence="2">350</strain>
    </source>
</reference>
<name>A0A5Q6RX03_9ACTN</name>
<protein>
    <submittedName>
        <fullName evidence="1">Uncharacterized protein</fullName>
    </submittedName>
</protein>
<gene>
    <name evidence="1" type="ORF">FE697_015325</name>
</gene>